<organism evidence="2 3">
    <name type="scientific">candidate division TA06 bacterium DG_24</name>
    <dbReference type="NCBI Taxonomy" id="1703770"/>
    <lineage>
        <taxon>Bacteria</taxon>
        <taxon>Bacteria division TA06</taxon>
    </lineage>
</organism>
<accession>A0A0S7WTA4</accession>
<reference evidence="2 3" key="1">
    <citation type="journal article" date="2015" name="Microbiome">
        <title>Genomic resolution of linkages in carbon, nitrogen, and sulfur cycling among widespread estuary sediment bacteria.</title>
        <authorList>
            <person name="Baker B.J."/>
            <person name="Lazar C.S."/>
            <person name="Teske A.P."/>
            <person name="Dick G.J."/>
        </authorList>
    </citation>
    <scope>NUCLEOTIDE SEQUENCE [LARGE SCALE GENOMIC DNA]</scope>
    <source>
        <strain evidence="2">DG_24</strain>
    </source>
</reference>
<feature type="region of interest" description="Disordered" evidence="1">
    <location>
        <begin position="62"/>
        <end position="90"/>
    </location>
</feature>
<evidence type="ECO:0000313" key="2">
    <source>
        <dbReference type="EMBL" id="KPJ53161.1"/>
    </source>
</evidence>
<sequence>MARAALPERLAGNAGARPSIQMGSVALPERLARNPRARPSNQMGSVALPERLAGNARARLFDQKEMTGRPRTGEPPSEEERQVIEERGST</sequence>
<dbReference type="Proteomes" id="UP000052008">
    <property type="component" value="Unassembled WGS sequence"/>
</dbReference>
<dbReference type="AlphaFoldDB" id="A0A0S7WTA4"/>
<gene>
    <name evidence="2" type="ORF">AMJ39_05600</name>
</gene>
<feature type="region of interest" description="Disordered" evidence="1">
    <location>
        <begin position="1"/>
        <end position="49"/>
    </location>
</feature>
<evidence type="ECO:0000313" key="3">
    <source>
        <dbReference type="Proteomes" id="UP000052008"/>
    </source>
</evidence>
<name>A0A0S7WTA4_UNCT6</name>
<proteinExistence type="predicted"/>
<protein>
    <submittedName>
        <fullName evidence="2">Uncharacterized protein</fullName>
    </submittedName>
</protein>
<dbReference type="EMBL" id="LIZS01000028">
    <property type="protein sequence ID" value="KPJ53161.1"/>
    <property type="molecule type" value="Genomic_DNA"/>
</dbReference>
<evidence type="ECO:0000256" key="1">
    <source>
        <dbReference type="SAM" id="MobiDB-lite"/>
    </source>
</evidence>
<comment type="caution">
    <text evidence="2">The sequence shown here is derived from an EMBL/GenBank/DDBJ whole genome shotgun (WGS) entry which is preliminary data.</text>
</comment>